<feature type="compositionally biased region" description="Basic and acidic residues" evidence="1">
    <location>
        <begin position="1"/>
        <end position="10"/>
    </location>
</feature>
<dbReference type="Proteomes" id="UP001159427">
    <property type="component" value="Unassembled WGS sequence"/>
</dbReference>
<feature type="region of interest" description="Disordered" evidence="1">
    <location>
        <begin position="1"/>
        <end position="21"/>
    </location>
</feature>
<gene>
    <name evidence="2" type="ORF">PEVE_00013695</name>
</gene>
<accession>A0ABN8RRL1</accession>
<keyword evidence="3" id="KW-1185">Reference proteome</keyword>
<evidence type="ECO:0000313" key="2">
    <source>
        <dbReference type="EMBL" id="CAH3181479.1"/>
    </source>
</evidence>
<feature type="non-terminal residue" evidence="2">
    <location>
        <position position="1"/>
    </location>
</feature>
<organism evidence="2 3">
    <name type="scientific">Porites evermanni</name>
    <dbReference type="NCBI Taxonomy" id="104178"/>
    <lineage>
        <taxon>Eukaryota</taxon>
        <taxon>Metazoa</taxon>
        <taxon>Cnidaria</taxon>
        <taxon>Anthozoa</taxon>
        <taxon>Hexacorallia</taxon>
        <taxon>Scleractinia</taxon>
        <taxon>Fungiina</taxon>
        <taxon>Poritidae</taxon>
        <taxon>Porites</taxon>
    </lineage>
</organism>
<name>A0ABN8RRL1_9CNID</name>
<dbReference type="EMBL" id="CALNXI010002011">
    <property type="protein sequence ID" value="CAH3181479.1"/>
    <property type="molecule type" value="Genomic_DNA"/>
</dbReference>
<evidence type="ECO:0000256" key="1">
    <source>
        <dbReference type="SAM" id="MobiDB-lite"/>
    </source>
</evidence>
<sequence>PKRAGYDTGEKVSSTVSLPSPKKQCWSQVSRVYHKSLSVIEKLKLRNVISMRTTTLTDFCKFDTEHMEWSTKPVVAEFRIPDQSFASGGFRESLKATSHIVGFRGVTLVLKKYSKNTLDNIDALFG</sequence>
<reference evidence="2 3" key="1">
    <citation type="submission" date="2022-05" db="EMBL/GenBank/DDBJ databases">
        <authorList>
            <consortium name="Genoscope - CEA"/>
            <person name="William W."/>
        </authorList>
    </citation>
    <scope>NUCLEOTIDE SEQUENCE [LARGE SCALE GENOMIC DNA]</scope>
</reference>
<evidence type="ECO:0000313" key="3">
    <source>
        <dbReference type="Proteomes" id="UP001159427"/>
    </source>
</evidence>
<proteinExistence type="predicted"/>
<protein>
    <submittedName>
        <fullName evidence="2">Uncharacterized protein</fullName>
    </submittedName>
</protein>
<comment type="caution">
    <text evidence="2">The sequence shown here is derived from an EMBL/GenBank/DDBJ whole genome shotgun (WGS) entry which is preliminary data.</text>
</comment>